<dbReference type="SUPFAM" id="SSF46785">
    <property type="entry name" value="Winged helix' DNA-binding domain"/>
    <property type="match status" value="1"/>
</dbReference>
<dbReference type="Pfam" id="PF00155">
    <property type="entry name" value="Aminotran_1_2"/>
    <property type="match status" value="1"/>
</dbReference>
<comment type="caution">
    <text evidence="7">The sequence shown here is derived from an EMBL/GenBank/DDBJ whole genome shotgun (WGS) entry which is preliminary data.</text>
</comment>
<keyword evidence="5" id="KW-0804">Transcription</keyword>
<dbReference type="GO" id="GO:0008483">
    <property type="term" value="F:transaminase activity"/>
    <property type="evidence" value="ECO:0007669"/>
    <property type="project" value="UniProtKB-KW"/>
</dbReference>
<keyword evidence="7" id="KW-0808">Transferase</keyword>
<dbReference type="PROSITE" id="PS50949">
    <property type="entry name" value="HTH_GNTR"/>
    <property type="match status" value="1"/>
</dbReference>
<dbReference type="PANTHER" id="PTHR46577">
    <property type="entry name" value="HTH-TYPE TRANSCRIPTIONAL REGULATORY PROTEIN GABR"/>
    <property type="match status" value="1"/>
</dbReference>
<gene>
    <name evidence="7" type="ORF">AB9R89_02955</name>
</gene>
<evidence type="ECO:0000313" key="8">
    <source>
        <dbReference type="Proteomes" id="UP001610706"/>
    </source>
</evidence>
<dbReference type="Proteomes" id="UP001610706">
    <property type="component" value="Unassembled WGS sequence"/>
</dbReference>
<reference evidence="7 8" key="1">
    <citation type="submission" date="2024-08" db="EMBL/GenBank/DDBJ databases">
        <title>Oceanimonas smirnovii Genome sequencing and assembly.</title>
        <authorList>
            <person name="Tang B."/>
        </authorList>
    </citation>
    <scope>NUCLEOTIDE SEQUENCE [LARGE SCALE GENOMIC DNA]</scope>
    <source>
        <strain evidence="7 8">OS2020-119</strain>
    </source>
</reference>
<dbReference type="SMART" id="SM00345">
    <property type="entry name" value="HTH_GNTR"/>
    <property type="match status" value="1"/>
</dbReference>
<dbReference type="InterPro" id="IPR036390">
    <property type="entry name" value="WH_DNA-bd_sf"/>
</dbReference>
<dbReference type="CDD" id="cd07377">
    <property type="entry name" value="WHTH_GntR"/>
    <property type="match status" value="1"/>
</dbReference>
<organism evidence="7 8">
    <name type="scientific">Oceanimonas smirnovii</name>
    <dbReference type="NCBI Taxonomy" id="264574"/>
    <lineage>
        <taxon>Bacteria</taxon>
        <taxon>Pseudomonadati</taxon>
        <taxon>Pseudomonadota</taxon>
        <taxon>Gammaproteobacteria</taxon>
        <taxon>Aeromonadales</taxon>
        <taxon>Aeromonadaceae</taxon>
        <taxon>Oceanimonas</taxon>
    </lineage>
</organism>
<evidence type="ECO:0000256" key="5">
    <source>
        <dbReference type="ARBA" id="ARBA00023163"/>
    </source>
</evidence>
<evidence type="ECO:0000259" key="6">
    <source>
        <dbReference type="PROSITE" id="PS50949"/>
    </source>
</evidence>
<dbReference type="RefSeq" id="WP_317074747.1">
    <property type="nucleotide sequence ID" value="NZ_CP166302.1"/>
</dbReference>
<name>A0ABW7NYJ0_9GAMM</name>
<proteinExistence type="inferred from homology"/>
<keyword evidence="2" id="KW-0663">Pyridoxal phosphate</keyword>
<dbReference type="EMBL" id="JBGFTR010000003">
    <property type="protein sequence ID" value="MFH7564280.1"/>
    <property type="molecule type" value="Genomic_DNA"/>
</dbReference>
<keyword evidence="7" id="KW-0032">Aminotransferase</keyword>
<dbReference type="SUPFAM" id="SSF53383">
    <property type="entry name" value="PLP-dependent transferases"/>
    <property type="match status" value="1"/>
</dbReference>
<dbReference type="PANTHER" id="PTHR46577:SF2">
    <property type="entry name" value="TRANSCRIPTIONAL REGULATORY PROTEIN"/>
    <property type="match status" value="1"/>
</dbReference>
<sequence length="478" mass="52754">MKTAGWRCEVTSKYRRLARQLQGQIENGVWQPGDKLPSLRETVKQSGFSLMTVLNAYQLLESQGWILAQPQSGYRVAPCQHSPANLARPALHAAEAVDVNAFIFNVLQSGQRPDCVAFGSAFPDASLFPQEQLARSLGRVARHLTPDQQLVLPPGCAELRRAIARRYAARGMEVTPEEIVITSGALEALNLSLQTLTRPGDWVVVEAPAFYGALQAIERLQLKALAVPADVTAGLDLDALADALGRYPVKACWLMSHCQNPLGVSLGVQSRSRLLALLREHQVPLIEDDVYMELYDGERAPLPLRAQDPGVLHCSSFSKTLATGLRIGWVSAGKRAPDIQRLQLMSTLSTSAPMQLALADYLASHHYDRHLRTLRRVLQQRKQRFYEALCQLLPAQVRVDPGTGGYFLWLSLPESMDATRLYHLALAEGITIAPGRMFAAGEQFRHCFRLNVSLPWNSRTEAAVGRLSVLIRALISGC</sequence>
<dbReference type="InterPro" id="IPR036388">
    <property type="entry name" value="WH-like_DNA-bd_sf"/>
</dbReference>
<dbReference type="Gene3D" id="3.40.640.10">
    <property type="entry name" value="Type I PLP-dependent aspartate aminotransferase-like (Major domain)"/>
    <property type="match status" value="1"/>
</dbReference>
<evidence type="ECO:0000256" key="4">
    <source>
        <dbReference type="ARBA" id="ARBA00023125"/>
    </source>
</evidence>
<protein>
    <submittedName>
        <fullName evidence="7">PLP-dependent aminotransferase family protein</fullName>
    </submittedName>
</protein>
<evidence type="ECO:0000313" key="7">
    <source>
        <dbReference type="EMBL" id="MFH7564280.1"/>
    </source>
</evidence>
<evidence type="ECO:0000256" key="3">
    <source>
        <dbReference type="ARBA" id="ARBA00023015"/>
    </source>
</evidence>
<keyword evidence="3" id="KW-0805">Transcription regulation</keyword>
<dbReference type="InterPro" id="IPR015422">
    <property type="entry name" value="PyrdxlP-dep_Trfase_small"/>
</dbReference>
<dbReference type="InterPro" id="IPR015421">
    <property type="entry name" value="PyrdxlP-dep_Trfase_major"/>
</dbReference>
<accession>A0ABW7NYJ0</accession>
<evidence type="ECO:0000256" key="1">
    <source>
        <dbReference type="ARBA" id="ARBA00005384"/>
    </source>
</evidence>
<dbReference type="InterPro" id="IPR051446">
    <property type="entry name" value="HTH_trans_reg/aminotransferase"/>
</dbReference>
<dbReference type="InterPro" id="IPR000524">
    <property type="entry name" value="Tscrpt_reg_HTH_GntR"/>
</dbReference>
<dbReference type="InterPro" id="IPR004839">
    <property type="entry name" value="Aminotransferase_I/II_large"/>
</dbReference>
<keyword evidence="4" id="KW-0238">DNA-binding</keyword>
<dbReference type="Gene3D" id="1.10.10.10">
    <property type="entry name" value="Winged helix-like DNA-binding domain superfamily/Winged helix DNA-binding domain"/>
    <property type="match status" value="1"/>
</dbReference>
<dbReference type="InterPro" id="IPR015424">
    <property type="entry name" value="PyrdxlP-dep_Trfase"/>
</dbReference>
<dbReference type="Gene3D" id="3.90.1150.10">
    <property type="entry name" value="Aspartate Aminotransferase, domain 1"/>
    <property type="match status" value="1"/>
</dbReference>
<comment type="similarity">
    <text evidence="1">In the C-terminal section; belongs to the class-I pyridoxal-phosphate-dependent aminotransferase family.</text>
</comment>
<dbReference type="Pfam" id="PF00392">
    <property type="entry name" value="GntR"/>
    <property type="match status" value="1"/>
</dbReference>
<dbReference type="CDD" id="cd00609">
    <property type="entry name" value="AAT_like"/>
    <property type="match status" value="1"/>
</dbReference>
<keyword evidence="8" id="KW-1185">Reference proteome</keyword>
<evidence type="ECO:0000256" key="2">
    <source>
        <dbReference type="ARBA" id="ARBA00022898"/>
    </source>
</evidence>
<feature type="domain" description="HTH gntR-type" evidence="6">
    <location>
        <begin position="11"/>
        <end position="79"/>
    </location>
</feature>